<protein>
    <submittedName>
        <fullName evidence="7">Betaine-aldehyde dehydrogenase</fullName>
    </submittedName>
</protein>
<dbReference type="PANTHER" id="PTHR11699">
    <property type="entry name" value="ALDEHYDE DEHYDROGENASE-RELATED"/>
    <property type="match status" value="1"/>
</dbReference>
<evidence type="ECO:0000256" key="3">
    <source>
        <dbReference type="PIRNR" id="PIRNR036490"/>
    </source>
</evidence>
<dbReference type="SUPFAM" id="SSF53720">
    <property type="entry name" value="ALDH-like"/>
    <property type="match status" value="2"/>
</dbReference>
<dbReference type="InterPro" id="IPR016162">
    <property type="entry name" value="Ald_DH_N"/>
</dbReference>
<comment type="similarity">
    <text evidence="1 3 5">Belongs to the aldehyde dehydrogenase family.</text>
</comment>
<name>A0A158AEP1_9BURK</name>
<gene>
    <name evidence="7" type="ORF">AWB77_01693</name>
</gene>
<comment type="caution">
    <text evidence="7">The sequence shown here is derived from an EMBL/GenBank/DDBJ whole genome shotgun (WGS) entry which is preliminary data.</text>
</comment>
<evidence type="ECO:0000256" key="5">
    <source>
        <dbReference type="RuleBase" id="RU003345"/>
    </source>
</evidence>
<evidence type="ECO:0000313" key="7">
    <source>
        <dbReference type="EMBL" id="SAK56185.1"/>
    </source>
</evidence>
<keyword evidence="8" id="KW-1185">Reference proteome</keyword>
<dbReference type="GO" id="GO:0016620">
    <property type="term" value="F:oxidoreductase activity, acting on the aldehyde or oxo group of donors, NAD or NADP as acceptor"/>
    <property type="evidence" value="ECO:0007669"/>
    <property type="project" value="UniProtKB-UniRule"/>
</dbReference>
<dbReference type="InterPro" id="IPR015590">
    <property type="entry name" value="Aldehyde_DH_dom"/>
</dbReference>
<dbReference type="OrthoDB" id="6187633at2"/>
<evidence type="ECO:0000256" key="1">
    <source>
        <dbReference type="ARBA" id="ARBA00009986"/>
    </source>
</evidence>
<evidence type="ECO:0000256" key="2">
    <source>
        <dbReference type="ARBA" id="ARBA00023002"/>
    </source>
</evidence>
<dbReference type="FunFam" id="3.40.309.10:FF:000012">
    <property type="entry name" value="Betaine aldehyde dehydrogenase"/>
    <property type="match status" value="1"/>
</dbReference>
<dbReference type="CDD" id="cd07111">
    <property type="entry name" value="ALDH_F16"/>
    <property type="match status" value="1"/>
</dbReference>
<proteinExistence type="inferred from homology"/>
<dbReference type="Pfam" id="PF00171">
    <property type="entry name" value="Aldedh"/>
    <property type="match status" value="2"/>
</dbReference>
<accession>A0A158AEP1</accession>
<evidence type="ECO:0000256" key="4">
    <source>
        <dbReference type="PROSITE-ProRule" id="PRU10007"/>
    </source>
</evidence>
<feature type="domain" description="Aldehyde dehydrogenase" evidence="6">
    <location>
        <begin position="541"/>
        <end position="761"/>
    </location>
</feature>
<dbReference type="EMBL" id="FCNX02000003">
    <property type="protein sequence ID" value="SAK56185.1"/>
    <property type="molecule type" value="Genomic_DNA"/>
</dbReference>
<dbReference type="Proteomes" id="UP000054903">
    <property type="component" value="Unassembled WGS sequence"/>
</dbReference>
<dbReference type="InterPro" id="IPR029510">
    <property type="entry name" value="Ald_DH_CS_GLU"/>
</dbReference>
<dbReference type="InterPro" id="IPR016161">
    <property type="entry name" value="Ald_DH/histidinol_DH"/>
</dbReference>
<organism evidence="7 8">
    <name type="scientific">Caballeronia fortuita</name>
    <dbReference type="NCBI Taxonomy" id="1777138"/>
    <lineage>
        <taxon>Bacteria</taxon>
        <taxon>Pseudomonadati</taxon>
        <taxon>Pseudomonadota</taxon>
        <taxon>Betaproteobacteria</taxon>
        <taxon>Burkholderiales</taxon>
        <taxon>Burkholderiaceae</taxon>
        <taxon>Caballeronia</taxon>
    </lineage>
</organism>
<dbReference type="Gene3D" id="3.40.605.10">
    <property type="entry name" value="Aldehyde Dehydrogenase, Chain A, domain 1"/>
    <property type="match status" value="2"/>
</dbReference>
<dbReference type="STRING" id="1777138.AWB77_01693"/>
<sequence length="796" mass="85745">MSVAEYFSSMEYGPAPEDDRAARAWLDQHDGRFGHFINGAWRDSGDAARFDSREPATGRVLASIAQGSEADVDAAVQAAHDALEGWQAIGGAGRARHLYALSRMVQRHSRLFAVLESLDNGKPIRESRDIDIPLVARHFLHHAGWAQLQDKEFADWAPLGVIGQIVPWNFPLLMLAWKIAPALALGNTVVLKPAEFTSLTALLFAELAHRAGLPKGVLNIVTGDGSTGAALVEHRRVAKIAFTGSTEVGRQIRANTAGSGKSLTLELGGKSPFIVFDDADIDSAVEGVVDAIWFNQGQVCCAGSRLLVQEGIEARFVEKLKRRMDTLRVGTSLDKGIDMSAVVDDIQLERIRALVDKGESEGCEIYQSPRATLPESGAFFPPTLVTNVAPASTLAQEEIFGPVLVTMSFRTPEEAVSLANNTRYGLAASVWSENISRALDVAPRLQCGVVWINATNLFDAAVGFGGYRESGFGREGGREGIYEYLKPRAWSKLPVRGEAKPLQAQPDSLVDAGNVSALDRTAKLFIGGKQARPDSGYSRLVRSPAGEIVGEVGEGSRKDIRNAVAAARGMTKWSSASAHNRAQVLYYLAENLSARADEFAKQLVTRAGSSERDAKREVEASIARFFTYAAWADKYDGAVHAPPLHGVALAMHEALGVIGIVCPDEAPLLGFVSLVAPALALGNRVVAVPSETCPLMATDFYQVVETSDVPGGALNIVTGDARSLAQTLAQHDDVDALWCFHGAALSAMVERESIGNLKRTFVDQGRVFDWHDAASEGLPFLRQAVQVKNIWVPYGD</sequence>
<dbReference type="InterPro" id="IPR011408">
    <property type="entry name" value="Aldehyde_DH"/>
</dbReference>
<dbReference type="RefSeq" id="WP_061133935.1">
    <property type="nucleotide sequence ID" value="NZ_FCNX02000003.1"/>
</dbReference>
<feature type="domain" description="Aldehyde dehydrogenase" evidence="6">
    <location>
        <begin position="41"/>
        <end position="488"/>
    </location>
</feature>
<dbReference type="Gene3D" id="3.40.309.10">
    <property type="entry name" value="Aldehyde Dehydrogenase, Chain A, domain 2"/>
    <property type="match status" value="1"/>
</dbReference>
<dbReference type="InterPro" id="IPR016163">
    <property type="entry name" value="Ald_DH_C"/>
</dbReference>
<dbReference type="PROSITE" id="PS00687">
    <property type="entry name" value="ALDEHYDE_DEHYDR_GLU"/>
    <property type="match status" value="1"/>
</dbReference>
<dbReference type="AlphaFoldDB" id="A0A158AEP1"/>
<dbReference type="PIRSF" id="PIRSF036490">
    <property type="entry name" value="Aldedh_dupl"/>
    <property type="match status" value="1"/>
</dbReference>
<dbReference type="FunFam" id="3.40.605.10:FF:000007">
    <property type="entry name" value="NAD/NADP-dependent betaine aldehyde dehydrogenase"/>
    <property type="match status" value="1"/>
</dbReference>
<reference evidence="7" key="1">
    <citation type="submission" date="2016-01" db="EMBL/GenBank/DDBJ databases">
        <authorList>
            <person name="Peeters C."/>
        </authorList>
    </citation>
    <scope>NUCLEOTIDE SEQUENCE</scope>
    <source>
        <strain evidence="7">LMG 29320</strain>
    </source>
</reference>
<evidence type="ECO:0000259" key="6">
    <source>
        <dbReference type="Pfam" id="PF00171"/>
    </source>
</evidence>
<feature type="active site" evidence="4">
    <location>
        <position position="266"/>
    </location>
</feature>
<keyword evidence="2 5" id="KW-0560">Oxidoreductase</keyword>
<evidence type="ECO:0000313" key="8">
    <source>
        <dbReference type="Proteomes" id="UP000054903"/>
    </source>
</evidence>